<evidence type="ECO:0000313" key="1">
    <source>
        <dbReference type="EMBL" id="KAF4978615.1"/>
    </source>
</evidence>
<sequence>MARKKTLPTQRNSRRRVPIPRKPKLRVPRFLHLDHAGHDYAVVNDSSSPYNSIIKLGIQIYCLGSPKAGPEELRYSFLNSETIGDWGDASHYRPHVDVYTEFGTVEACIEHHHREKVFRKEAVRQMRQDAVKGLSEEKAAEKLITEIGGKEPLPHIVPYWCPSEKFWREGYYEERYRSWILVIPEDRSSWEEVEERGLLQVKFDLDVTPMMETEMEDNYEECGLATEKDGWVYVGRSGYEKCKPVDCILLCARKEPKDHHVDPSLSPRSFAKAHVSWHTLGSERRFFDAWSDATQSLRPDCVYRRQACYECDHDEPHDRCADELYEHYYDHDGQCIACRRANEYRRRSKRIAARGQKRPHESR</sequence>
<reference evidence="1" key="2">
    <citation type="submission" date="2020-05" db="EMBL/GenBank/DDBJ databases">
        <authorList>
            <person name="Kim H.-S."/>
            <person name="Proctor R.H."/>
            <person name="Brown D.W."/>
        </authorList>
    </citation>
    <scope>NUCLEOTIDE SEQUENCE</scope>
    <source>
        <strain evidence="1">NRRL 22465</strain>
    </source>
</reference>
<gene>
    <name evidence="1" type="ORF">FZEAL_5018</name>
</gene>
<protein>
    <submittedName>
        <fullName evidence="1">Uncharacterized protein</fullName>
    </submittedName>
</protein>
<dbReference type="EMBL" id="JABEYC010000354">
    <property type="protein sequence ID" value="KAF4978615.1"/>
    <property type="molecule type" value="Genomic_DNA"/>
</dbReference>
<dbReference type="OrthoDB" id="3832628at2759"/>
<keyword evidence="2" id="KW-1185">Reference proteome</keyword>
<organism evidence="1 2">
    <name type="scientific">Fusarium zealandicum</name>
    <dbReference type="NCBI Taxonomy" id="1053134"/>
    <lineage>
        <taxon>Eukaryota</taxon>
        <taxon>Fungi</taxon>
        <taxon>Dikarya</taxon>
        <taxon>Ascomycota</taxon>
        <taxon>Pezizomycotina</taxon>
        <taxon>Sordariomycetes</taxon>
        <taxon>Hypocreomycetidae</taxon>
        <taxon>Hypocreales</taxon>
        <taxon>Nectriaceae</taxon>
        <taxon>Fusarium</taxon>
        <taxon>Fusarium staphyleae species complex</taxon>
    </lineage>
</organism>
<reference evidence="1" key="1">
    <citation type="journal article" date="2020" name="BMC Genomics">
        <title>Correction to: Identification and distribution of gene clusters required for synthesis of sphingolipid metabolism inhibitors in diverse species of the filamentous fungus Fusarium.</title>
        <authorList>
            <person name="Kim H.S."/>
            <person name="Lohmar J.M."/>
            <person name="Busman M."/>
            <person name="Brown D.W."/>
            <person name="Naumann T.A."/>
            <person name="Divon H.H."/>
            <person name="Lysoe E."/>
            <person name="Uhlig S."/>
            <person name="Proctor R.H."/>
        </authorList>
    </citation>
    <scope>NUCLEOTIDE SEQUENCE</scope>
    <source>
        <strain evidence="1">NRRL 22465</strain>
    </source>
</reference>
<accession>A0A8H4UKJ3</accession>
<name>A0A8H4UKJ3_9HYPO</name>
<evidence type="ECO:0000313" key="2">
    <source>
        <dbReference type="Proteomes" id="UP000635477"/>
    </source>
</evidence>
<comment type="caution">
    <text evidence="1">The sequence shown here is derived from an EMBL/GenBank/DDBJ whole genome shotgun (WGS) entry which is preliminary data.</text>
</comment>
<dbReference type="AlphaFoldDB" id="A0A8H4UKJ3"/>
<proteinExistence type="predicted"/>
<dbReference type="Proteomes" id="UP000635477">
    <property type="component" value="Unassembled WGS sequence"/>
</dbReference>